<name>X1T9V9_9ZZZZ</name>
<evidence type="ECO:0000313" key="1">
    <source>
        <dbReference type="EMBL" id="GAI76804.1"/>
    </source>
</evidence>
<proteinExistence type="predicted"/>
<dbReference type="EMBL" id="BARW01011795">
    <property type="protein sequence ID" value="GAI76804.1"/>
    <property type="molecule type" value="Genomic_DNA"/>
</dbReference>
<accession>X1T9V9</accession>
<feature type="non-terminal residue" evidence="1">
    <location>
        <position position="1"/>
    </location>
</feature>
<dbReference type="AlphaFoldDB" id="X1T9V9"/>
<protein>
    <submittedName>
        <fullName evidence="1">Uncharacterized protein</fullName>
    </submittedName>
</protein>
<reference evidence="1" key="1">
    <citation type="journal article" date="2014" name="Front. Microbiol.">
        <title>High frequency of phylogenetically diverse reductive dehalogenase-homologous genes in deep subseafloor sedimentary metagenomes.</title>
        <authorList>
            <person name="Kawai M."/>
            <person name="Futagami T."/>
            <person name="Toyoda A."/>
            <person name="Takaki Y."/>
            <person name="Nishi S."/>
            <person name="Hori S."/>
            <person name="Arai W."/>
            <person name="Tsubouchi T."/>
            <person name="Morono Y."/>
            <person name="Uchiyama I."/>
            <person name="Ito T."/>
            <person name="Fujiyama A."/>
            <person name="Inagaki F."/>
            <person name="Takami H."/>
        </authorList>
    </citation>
    <scope>NUCLEOTIDE SEQUENCE</scope>
    <source>
        <strain evidence="1">Expedition CK06-06</strain>
    </source>
</reference>
<gene>
    <name evidence="1" type="ORF">S12H4_22569</name>
</gene>
<comment type="caution">
    <text evidence="1">The sequence shown here is derived from an EMBL/GenBank/DDBJ whole genome shotgun (WGS) entry which is preliminary data.</text>
</comment>
<sequence>ALKEAETARKEAKEKFTDMRRLAAYEKAVSDAQYRYRQLLTKWKEEAK</sequence>
<organism evidence="1">
    <name type="scientific">marine sediment metagenome</name>
    <dbReference type="NCBI Taxonomy" id="412755"/>
    <lineage>
        <taxon>unclassified sequences</taxon>
        <taxon>metagenomes</taxon>
        <taxon>ecological metagenomes</taxon>
    </lineage>
</organism>